<name>A0A2U1J7G4_SMIAN</name>
<proteinExistence type="predicted"/>
<protein>
    <submittedName>
        <fullName evidence="4">Uncharacterized protein</fullName>
    </submittedName>
</protein>
<feature type="repeat" description="ANK" evidence="3">
    <location>
        <begin position="604"/>
        <end position="636"/>
    </location>
</feature>
<evidence type="ECO:0000256" key="1">
    <source>
        <dbReference type="ARBA" id="ARBA00022737"/>
    </source>
</evidence>
<dbReference type="InterPro" id="IPR036770">
    <property type="entry name" value="Ankyrin_rpt-contain_sf"/>
</dbReference>
<dbReference type="SUPFAM" id="SSF48403">
    <property type="entry name" value="Ankyrin repeat"/>
    <property type="match status" value="3"/>
</dbReference>
<dbReference type="PROSITE" id="PS50088">
    <property type="entry name" value="ANK_REPEAT"/>
    <property type="match status" value="1"/>
</dbReference>
<evidence type="ECO:0000256" key="2">
    <source>
        <dbReference type="ARBA" id="ARBA00023043"/>
    </source>
</evidence>
<keyword evidence="1" id="KW-0677">Repeat</keyword>
<dbReference type="AlphaFoldDB" id="A0A2U1J7G4"/>
<evidence type="ECO:0000313" key="4">
    <source>
        <dbReference type="EMBL" id="PWA00995.1"/>
    </source>
</evidence>
<dbReference type="SMART" id="SM00248">
    <property type="entry name" value="ANK"/>
    <property type="match status" value="8"/>
</dbReference>
<dbReference type="PANTHER" id="PTHR24188:SF29">
    <property type="entry name" value="GH09064P"/>
    <property type="match status" value="1"/>
</dbReference>
<dbReference type="InterPro" id="IPR002110">
    <property type="entry name" value="Ankyrin_rpt"/>
</dbReference>
<evidence type="ECO:0000313" key="5">
    <source>
        <dbReference type="Proteomes" id="UP000245591"/>
    </source>
</evidence>
<gene>
    <name evidence="4" type="ORF">BB558_002934</name>
</gene>
<keyword evidence="5" id="KW-1185">Reference proteome</keyword>
<dbReference type="PROSITE" id="PS50297">
    <property type="entry name" value="ANK_REP_REGION"/>
    <property type="match status" value="1"/>
</dbReference>
<reference evidence="4 5" key="1">
    <citation type="journal article" date="2018" name="MBio">
        <title>Comparative Genomics Reveals the Core Gene Toolbox for the Fungus-Insect Symbiosis.</title>
        <authorList>
            <person name="Wang Y."/>
            <person name="Stata M."/>
            <person name="Wang W."/>
            <person name="Stajich J.E."/>
            <person name="White M.M."/>
            <person name="Moncalvo J.M."/>
        </authorList>
    </citation>
    <scope>NUCLEOTIDE SEQUENCE [LARGE SCALE GENOMIC DNA]</scope>
    <source>
        <strain evidence="4 5">AUS-126-30</strain>
    </source>
</reference>
<keyword evidence="2 3" id="KW-0040">ANK repeat</keyword>
<feature type="non-terminal residue" evidence="4">
    <location>
        <position position="1"/>
    </location>
</feature>
<organism evidence="4 5">
    <name type="scientific">Smittium angustum</name>
    <dbReference type="NCBI Taxonomy" id="133377"/>
    <lineage>
        <taxon>Eukaryota</taxon>
        <taxon>Fungi</taxon>
        <taxon>Fungi incertae sedis</taxon>
        <taxon>Zoopagomycota</taxon>
        <taxon>Kickxellomycotina</taxon>
        <taxon>Harpellomycetes</taxon>
        <taxon>Harpellales</taxon>
        <taxon>Legeriomycetaceae</taxon>
        <taxon>Smittium</taxon>
    </lineage>
</organism>
<accession>A0A2U1J7G4</accession>
<sequence length="857" mass="98722">NSNLATLSKNFHEVALDPSTIIHCFSKWKNPSKDFCCYLCKYKRMYTNKNLMMTIVNKDLNFCKRIGLEYRILYYALREGWTDITQAILTKTKLIKSNGPPEFGNLKTLYEAFPLIQIQFLNWYEPIFSEKLSYKSIIQLENAHKIQVDILKQHSVSRDDMIDGETNIYIHPKLGNNIYVGMLRCSINANNLKNISHILNSYQMDKKAFESIMRAVIETENTQLFDYFINYGKSINLGADFDFLARALSYKKPKIVSHLITTNVNLDDTDVFDTLFKSAFVGDSLDGLLFLIEKGAKLSSIKDEDIKLAVKSECQHTLIYYVQQIGMENLPPRTIRMLIKSRNYSLKNRLLDLGLDPRINKDFLLHSTLIHYNPYTDKNNHEEIECYIKKLLDGGCDVYARKSKILKHCLLYMGPKIINMILNKGKKPHPGMEKAFFELGCENKVEIARLMLTHNKDVYPELGKFLYKQRSTLNDDMIKLFVGFGAGNTEPYGMGIIKYAINKKNIKLANSLMEYEILLDYKDLKFFRDVVSIGCTSVVEKYLQNEEFVNTDLDDEFIYACRRNNHAVVHLFLKYTVPTEKFENRKRKRAASSNIKVSSLANIRNGKPLEVATKNENMEMINILLEYGAKITPKNKNLFLDSIKYENIDAMNHYLGILDVKNKVHRDIIGEGLYQAILYSHFSIYDLLITFLSEEFPTKKKKAEPKKTTRGRKPKPKAVELSENVKNISRNVKNDILQQACNVGNIEYAIKAIEMGADVNGIEPRTFCKAYISNRTDIFDLLIENGIEKERIEECRFIKTCVEGNFDKVKEMASKELDLNVYDGLILKQAGKSCNIEIINLLLSKGAKPEKIIWNAS</sequence>
<dbReference type="EMBL" id="MBFU01000247">
    <property type="protein sequence ID" value="PWA00995.1"/>
    <property type="molecule type" value="Genomic_DNA"/>
</dbReference>
<evidence type="ECO:0000256" key="3">
    <source>
        <dbReference type="PROSITE-ProRule" id="PRU00023"/>
    </source>
</evidence>
<comment type="caution">
    <text evidence="4">The sequence shown here is derived from an EMBL/GenBank/DDBJ whole genome shotgun (WGS) entry which is preliminary data.</text>
</comment>
<dbReference type="PANTHER" id="PTHR24188">
    <property type="entry name" value="ANKYRIN REPEAT PROTEIN"/>
    <property type="match status" value="1"/>
</dbReference>
<dbReference type="Gene3D" id="1.25.40.20">
    <property type="entry name" value="Ankyrin repeat-containing domain"/>
    <property type="match status" value="3"/>
</dbReference>
<dbReference type="Proteomes" id="UP000245591">
    <property type="component" value="Unassembled WGS sequence"/>
</dbReference>